<dbReference type="InterPro" id="IPR013783">
    <property type="entry name" value="Ig-like_fold"/>
</dbReference>
<feature type="domain" description="Fibronectin type-III" evidence="2">
    <location>
        <begin position="508"/>
        <end position="596"/>
    </location>
</feature>
<organism evidence="3 4">
    <name type="scientific">Candidatus Desulfosporosinus infrequens</name>
    <dbReference type="NCBI Taxonomy" id="2043169"/>
    <lineage>
        <taxon>Bacteria</taxon>
        <taxon>Bacillati</taxon>
        <taxon>Bacillota</taxon>
        <taxon>Clostridia</taxon>
        <taxon>Eubacteriales</taxon>
        <taxon>Desulfitobacteriaceae</taxon>
        <taxon>Desulfosporosinus</taxon>
    </lineage>
</organism>
<dbReference type="Gene3D" id="2.60.40.10">
    <property type="entry name" value="Immunoglobulins"/>
    <property type="match status" value="7"/>
</dbReference>
<dbReference type="Pfam" id="PF04122">
    <property type="entry name" value="CW_binding_2"/>
    <property type="match status" value="3"/>
</dbReference>
<proteinExistence type="predicted"/>
<gene>
    <name evidence="3" type="ORF">SBF1_3420004</name>
</gene>
<feature type="domain" description="Fibronectin type-III" evidence="2">
    <location>
        <begin position="130"/>
        <end position="217"/>
    </location>
</feature>
<dbReference type="SUPFAM" id="SSF49265">
    <property type="entry name" value="Fibronectin type III"/>
    <property type="match status" value="4"/>
</dbReference>
<dbReference type="PANTHER" id="PTHR30032:SF8">
    <property type="entry name" value="GERMINATION-SPECIFIC N-ACETYLMURAMOYL-L-ALANINE AMIDASE"/>
    <property type="match status" value="1"/>
</dbReference>
<sequence>MKKLNRNMLIIVLCLLISAILFPKNTLALSVPSTPTNFTATAASSSQINLTWDAIGDATSYYLYMSTAYNGTYNNIAVTTSPSYTHTGLSTNATYYYKVQAFNNAGLGALSSITYATTTNTTTAYGAPSIPTNLTATAASSGQINLTWDSISGATSYYLYMATSYYGTYSNIAVTTSPSYANTGLSTNGTYYYKVQAFNNVGLSGFSAVAYATTTNFSYGIPSIPTNLTATPAGAGQINLTWDSISGATSYYLYMSTSYYGTYSNIAVLTSTSYANTGLSTNGTYYYKVQAFDSAGLSGFSAIAYATATNTNTSYSVPLSPTNLTATAASPNQINLTWDAMSGATTYYLYMASSYYGNYSNIAVLTSPSYAHTGLSTNVTYYYKVQASNSAGLSGFSAIADAMTTNTSYSVPSIPTNLTATTASSSQINLTWDAISGATSYYLYMASSYNGTYSNIAVLTSPSYAHTGLSTNSTYYYEVQAVNSAGSSGFSAIASATTSNTADNILSTPTNLTATAAGSSQINLTWDAISGATSYNIYRATSSSGTFANIVAVTTAGYVDTALSSGTTYYYEVQAVNSAGTSSYSSEAFTTTTSDGTTSTTAPPDSSSTQIQSNRLAGQDRYETAAEITKSWWKTSYYAIIASGDTFADALCGAPLATKYNAPILLSSKDSIEEPTKLQLSSLKVKQVFIIGGVGVISTNVEQEIKNMGIVVTRLAGNDRYATSLKVAQAMGKFNQAVIATGEDFPDALSIAPIAAMKGIPIILTPKDNLPAGLKDYLNKTVQNTYVVGGVGVVSDNVFNQLPSPMRLSGIDRYETNLSIIKEFSTDLNFANCYLATGEDFPDALAGSALAASTSSPIILVSDPVEQSTQDFVNSKTGSISKIIVFGGIAAVPDSILNSFDASSTSIGSDAPSTPTNITATTVSSSQIKLTWDSVSGATSYNVYGATSSSGTFSNIATVTSSSYSNSGLWAGTTYYYKVQAVNSAGSSSFSPIAYATTAVSNS</sequence>
<feature type="compositionally biased region" description="Low complexity" evidence="1">
    <location>
        <begin position="590"/>
        <end position="609"/>
    </location>
</feature>
<dbReference type="EMBL" id="OMOF01000271">
    <property type="protein sequence ID" value="SPF46016.1"/>
    <property type="molecule type" value="Genomic_DNA"/>
</dbReference>
<accession>A0A2U3L269</accession>
<reference evidence="4" key="1">
    <citation type="submission" date="2018-02" db="EMBL/GenBank/DDBJ databases">
        <authorList>
            <person name="Hausmann B."/>
        </authorList>
    </citation>
    <scope>NUCLEOTIDE SEQUENCE [LARGE SCALE GENOMIC DNA]</scope>
    <source>
        <strain evidence="4">Peat soil MAG SbF1</strain>
    </source>
</reference>
<dbReference type="InterPro" id="IPR003961">
    <property type="entry name" value="FN3_dom"/>
</dbReference>
<evidence type="ECO:0000256" key="1">
    <source>
        <dbReference type="SAM" id="MobiDB-lite"/>
    </source>
</evidence>
<dbReference type="AlphaFoldDB" id="A0A2U3L269"/>
<protein>
    <submittedName>
        <fullName evidence="3">Cell wall-binding protein</fullName>
    </submittedName>
</protein>
<dbReference type="InterPro" id="IPR051922">
    <property type="entry name" value="Bact_Sporulation_Assoc"/>
</dbReference>
<dbReference type="SMART" id="SM00060">
    <property type="entry name" value="FN3"/>
    <property type="match status" value="7"/>
</dbReference>
<feature type="domain" description="Fibronectin type-III" evidence="2">
    <location>
        <begin position="34"/>
        <end position="121"/>
    </location>
</feature>
<feature type="domain" description="Fibronectin type-III" evidence="2">
    <location>
        <begin position="414"/>
        <end position="501"/>
    </location>
</feature>
<evidence type="ECO:0000313" key="3">
    <source>
        <dbReference type="EMBL" id="SPF46016.1"/>
    </source>
</evidence>
<feature type="domain" description="Fibronectin type-III" evidence="2">
    <location>
        <begin position="224"/>
        <end position="311"/>
    </location>
</feature>
<dbReference type="CDD" id="cd00063">
    <property type="entry name" value="FN3"/>
    <property type="match status" value="7"/>
</dbReference>
<dbReference type="InterPro" id="IPR036116">
    <property type="entry name" value="FN3_sf"/>
</dbReference>
<dbReference type="Pfam" id="PF00041">
    <property type="entry name" value="fn3"/>
    <property type="match status" value="5"/>
</dbReference>
<evidence type="ECO:0000259" key="2">
    <source>
        <dbReference type="PROSITE" id="PS50853"/>
    </source>
</evidence>
<feature type="region of interest" description="Disordered" evidence="1">
    <location>
        <begin position="587"/>
        <end position="616"/>
    </location>
</feature>
<dbReference type="PROSITE" id="PS50853">
    <property type="entry name" value="FN3"/>
    <property type="match status" value="7"/>
</dbReference>
<dbReference type="Proteomes" id="UP000238916">
    <property type="component" value="Unassembled WGS sequence"/>
</dbReference>
<dbReference type="PANTHER" id="PTHR30032">
    <property type="entry name" value="N-ACETYLMURAMOYL-L-ALANINE AMIDASE-RELATED"/>
    <property type="match status" value="1"/>
</dbReference>
<dbReference type="OrthoDB" id="2051435at2"/>
<feature type="domain" description="Fibronectin type-III" evidence="2">
    <location>
        <begin position="320"/>
        <end position="407"/>
    </location>
</feature>
<evidence type="ECO:0000313" key="4">
    <source>
        <dbReference type="Proteomes" id="UP000238916"/>
    </source>
</evidence>
<dbReference type="InterPro" id="IPR007253">
    <property type="entry name" value="Cell_wall-bd_2"/>
</dbReference>
<name>A0A2U3L269_9FIRM</name>
<feature type="domain" description="Fibronectin type-III" evidence="2">
    <location>
        <begin position="914"/>
        <end position="1001"/>
    </location>
</feature>
<dbReference type="Gene3D" id="3.40.50.12090">
    <property type="match status" value="2"/>
</dbReference>